<evidence type="ECO:0000313" key="3">
    <source>
        <dbReference type="EMBL" id="KAG7284261.1"/>
    </source>
</evidence>
<feature type="coiled-coil region" evidence="1">
    <location>
        <begin position="157"/>
        <end position="184"/>
    </location>
</feature>
<feature type="compositionally biased region" description="Polar residues" evidence="2">
    <location>
        <begin position="96"/>
        <end position="113"/>
    </location>
</feature>
<proteinExistence type="predicted"/>
<accession>A0AAD4EN48</accession>
<feature type="region of interest" description="Disordered" evidence="2">
    <location>
        <begin position="241"/>
        <end position="262"/>
    </location>
</feature>
<name>A0AAD4EN48_9PEZI</name>
<comment type="caution">
    <text evidence="3">The sequence shown here is derived from an EMBL/GenBank/DDBJ whole genome shotgun (WGS) entry which is preliminary data.</text>
</comment>
<organism evidence="3 4">
    <name type="scientific">Staphylotrichum longicolle</name>
    <dbReference type="NCBI Taxonomy" id="669026"/>
    <lineage>
        <taxon>Eukaryota</taxon>
        <taxon>Fungi</taxon>
        <taxon>Dikarya</taxon>
        <taxon>Ascomycota</taxon>
        <taxon>Pezizomycotina</taxon>
        <taxon>Sordariomycetes</taxon>
        <taxon>Sordariomycetidae</taxon>
        <taxon>Sordariales</taxon>
        <taxon>Chaetomiaceae</taxon>
        <taxon>Staphylotrichum</taxon>
    </lineage>
</organism>
<gene>
    <name evidence="3" type="ORF">NEMBOFW57_010625</name>
</gene>
<dbReference type="EMBL" id="JAHCVI010000006">
    <property type="protein sequence ID" value="KAG7284261.1"/>
    <property type="molecule type" value="Genomic_DNA"/>
</dbReference>
<sequence>MVGLYEDPFAYDGSDFNTFLGQDQFGSGSSPEDFHVTHTPTEPHFPAAIHPLKGIPHQQPQHPHHHHTQPPPYHLSPTDPDFSNALQQHHHLPRSAPTSFPSGPGTQQPNLSLDTMGLTWPTAATTNPPPPTPSQAQPHQNPSDLTATSDADLRALLTTLQSELRQAALDRDEARMQLSTARNELYAARQVEKRLRVERDEARSQADFLGKERAKVKATEGRLRRERNEARLALMMKEAGAAAAAAGGVGEESESPQGMDQG</sequence>
<dbReference type="AlphaFoldDB" id="A0AAD4EN48"/>
<protein>
    <submittedName>
        <fullName evidence="3">Uncharacterized protein</fullName>
    </submittedName>
</protein>
<dbReference type="Proteomes" id="UP001197093">
    <property type="component" value="Unassembled WGS sequence"/>
</dbReference>
<keyword evidence="1" id="KW-0175">Coiled coil</keyword>
<feature type="region of interest" description="Disordered" evidence="2">
    <location>
        <begin position="44"/>
        <end position="146"/>
    </location>
</feature>
<reference evidence="3" key="1">
    <citation type="submission" date="2023-02" db="EMBL/GenBank/DDBJ databases">
        <authorList>
            <person name="Palmer J.M."/>
        </authorList>
    </citation>
    <scope>NUCLEOTIDE SEQUENCE</scope>
    <source>
        <strain evidence="3">FW57</strain>
    </source>
</reference>
<evidence type="ECO:0000256" key="2">
    <source>
        <dbReference type="SAM" id="MobiDB-lite"/>
    </source>
</evidence>
<keyword evidence="4" id="KW-1185">Reference proteome</keyword>
<evidence type="ECO:0000313" key="4">
    <source>
        <dbReference type="Proteomes" id="UP001197093"/>
    </source>
</evidence>
<evidence type="ECO:0000256" key="1">
    <source>
        <dbReference type="SAM" id="Coils"/>
    </source>
</evidence>